<dbReference type="Gene3D" id="3.40.250.10">
    <property type="entry name" value="Rhodanese-like domain"/>
    <property type="match status" value="1"/>
</dbReference>
<dbReference type="OrthoDB" id="9808735at2"/>
<comment type="caution">
    <text evidence="4">The sequence shown here is derived from an EMBL/GenBank/DDBJ whole genome shotgun (WGS) entry which is preliminary data.</text>
</comment>
<dbReference type="Pfam" id="PF00085">
    <property type="entry name" value="Thioredoxin"/>
    <property type="match status" value="1"/>
</dbReference>
<dbReference type="InterPro" id="IPR013766">
    <property type="entry name" value="Thioredoxin_domain"/>
</dbReference>
<dbReference type="InterPro" id="IPR050229">
    <property type="entry name" value="GlpE_sulfurtransferase"/>
</dbReference>
<proteinExistence type="predicted"/>
<evidence type="ECO:0000313" key="4">
    <source>
        <dbReference type="EMBL" id="TSJ38820.1"/>
    </source>
</evidence>
<keyword evidence="4" id="KW-0808">Transferase</keyword>
<feature type="chain" id="PRO_5021763686" evidence="1">
    <location>
        <begin position="22"/>
        <end position="246"/>
    </location>
</feature>
<evidence type="ECO:0000313" key="5">
    <source>
        <dbReference type="Proteomes" id="UP000318733"/>
    </source>
</evidence>
<dbReference type="EMBL" id="VLPK01000004">
    <property type="protein sequence ID" value="TSJ38820.1"/>
    <property type="molecule type" value="Genomic_DNA"/>
</dbReference>
<dbReference type="GO" id="GO:0016740">
    <property type="term" value="F:transferase activity"/>
    <property type="evidence" value="ECO:0007669"/>
    <property type="project" value="UniProtKB-KW"/>
</dbReference>
<gene>
    <name evidence="4" type="ORF">FO440_20160</name>
</gene>
<dbReference type="PANTHER" id="PTHR43031">
    <property type="entry name" value="FAD-DEPENDENT OXIDOREDUCTASE"/>
    <property type="match status" value="1"/>
</dbReference>
<organism evidence="4 5">
    <name type="scientific">Mucilaginibacter corticis</name>
    <dbReference type="NCBI Taxonomy" id="2597670"/>
    <lineage>
        <taxon>Bacteria</taxon>
        <taxon>Pseudomonadati</taxon>
        <taxon>Bacteroidota</taxon>
        <taxon>Sphingobacteriia</taxon>
        <taxon>Sphingobacteriales</taxon>
        <taxon>Sphingobacteriaceae</taxon>
        <taxon>Mucilaginibacter</taxon>
    </lineage>
</organism>
<dbReference type="SUPFAM" id="SSF52821">
    <property type="entry name" value="Rhodanese/Cell cycle control phosphatase"/>
    <property type="match status" value="1"/>
</dbReference>
<dbReference type="SMART" id="SM00450">
    <property type="entry name" value="RHOD"/>
    <property type="match status" value="1"/>
</dbReference>
<accession>A0A556MG18</accession>
<dbReference type="Gene3D" id="3.40.30.10">
    <property type="entry name" value="Glutaredoxin"/>
    <property type="match status" value="1"/>
</dbReference>
<dbReference type="Proteomes" id="UP000318733">
    <property type="component" value="Unassembled WGS sequence"/>
</dbReference>
<reference evidence="4 5" key="1">
    <citation type="submission" date="2019-07" db="EMBL/GenBank/DDBJ databases">
        <authorList>
            <person name="Huq M.A."/>
        </authorList>
    </citation>
    <scope>NUCLEOTIDE SEQUENCE [LARGE SCALE GENOMIC DNA]</scope>
    <source>
        <strain evidence="4 5">MAH-19</strain>
    </source>
</reference>
<dbReference type="AlphaFoldDB" id="A0A556MG18"/>
<protein>
    <submittedName>
        <fullName evidence="4">Sulfurtransferase</fullName>
    </submittedName>
</protein>
<dbReference type="Pfam" id="PF00581">
    <property type="entry name" value="Rhodanese"/>
    <property type="match status" value="1"/>
</dbReference>
<dbReference type="RefSeq" id="WP_144250102.1">
    <property type="nucleotide sequence ID" value="NZ_VLPK01000004.1"/>
</dbReference>
<feature type="signal peptide" evidence="1">
    <location>
        <begin position="1"/>
        <end position="21"/>
    </location>
</feature>
<keyword evidence="1" id="KW-0732">Signal</keyword>
<evidence type="ECO:0000259" key="2">
    <source>
        <dbReference type="PROSITE" id="PS50206"/>
    </source>
</evidence>
<dbReference type="PROSITE" id="PS50206">
    <property type="entry name" value="RHODANESE_3"/>
    <property type="match status" value="1"/>
</dbReference>
<feature type="domain" description="Rhodanese" evidence="2">
    <location>
        <begin position="42"/>
        <end position="132"/>
    </location>
</feature>
<sequence>MKAVKINLLALLVVASGVVKAQTIVVKPGELSVKEVAAQINTQKNPQILDARSNEEYAQHHIPGAVSADANAPGHEAVFNSLSKDEPTYIYAIGAARSTIVANELRKEGFKKVYVVAGGLSSWVGSGYPVTTTKQANTLSKNQYAALSGSSPLVLIDFASRYCPTCKKLIPTLDSLKADKSFKPKIITIEEYDNPVLAHQLGIYVLPTLILYKDNKEVWRKSGLSSARQIADVANDPNKFKPASTK</sequence>
<dbReference type="PROSITE" id="PS51352">
    <property type="entry name" value="THIOREDOXIN_2"/>
    <property type="match status" value="1"/>
</dbReference>
<keyword evidence="5" id="KW-1185">Reference proteome</keyword>
<feature type="domain" description="Thioredoxin" evidence="3">
    <location>
        <begin position="124"/>
        <end position="242"/>
    </location>
</feature>
<dbReference type="InterPro" id="IPR036249">
    <property type="entry name" value="Thioredoxin-like_sf"/>
</dbReference>
<evidence type="ECO:0000259" key="3">
    <source>
        <dbReference type="PROSITE" id="PS51352"/>
    </source>
</evidence>
<dbReference type="InterPro" id="IPR001763">
    <property type="entry name" value="Rhodanese-like_dom"/>
</dbReference>
<dbReference type="CDD" id="cd00158">
    <property type="entry name" value="RHOD"/>
    <property type="match status" value="1"/>
</dbReference>
<dbReference type="InterPro" id="IPR036873">
    <property type="entry name" value="Rhodanese-like_dom_sf"/>
</dbReference>
<dbReference type="PANTHER" id="PTHR43031:SF1">
    <property type="entry name" value="PYRIDINE NUCLEOTIDE-DISULPHIDE OXIDOREDUCTASE"/>
    <property type="match status" value="1"/>
</dbReference>
<name>A0A556MG18_9SPHI</name>
<evidence type="ECO:0000256" key="1">
    <source>
        <dbReference type="SAM" id="SignalP"/>
    </source>
</evidence>
<dbReference type="SUPFAM" id="SSF52833">
    <property type="entry name" value="Thioredoxin-like"/>
    <property type="match status" value="1"/>
</dbReference>
<dbReference type="CDD" id="cd02947">
    <property type="entry name" value="TRX_family"/>
    <property type="match status" value="1"/>
</dbReference>